<proteinExistence type="inferred from homology"/>
<dbReference type="Proteomes" id="UP000247465">
    <property type="component" value="Chromosome"/>
</dbReference>
<reference evidence="6 7" key="1">
    <citation type="submission" date="2018-06" db="EMBL/GenBank/DDBJ databases">
        <title>Draft Genome Sequence of a Novel Marine Bacterium Related to the Verrucomicrobia.</title>
        <authorList>
            <person name="Vosseberg J."/>
            <person name="Martijn J."/>
            <person name="Ettema T.J.G."/>
        </authorList>
    </citation>
    <scope>NUCLEOTIDE SEQUENCE [LARGE SCALE GENOMIC DNA]</scope>
    <source>
        <strain evidence="6">TARA_B100001123</strain>
    </source>
</reference>
<dbReference type="InterPro" id="IPR055342">
    <property type="entry name" value="MreC_beta-barrel_core"/>
</dbReference>
<evidence type="ECO:0000256" key="2">
    <source>
        <dbReference type="ARBA" id="ARBA00013855"/>
    </source>
</evidence>
<dbReference type="PANTHER" id="PTHR34138">
    <property type="entry name" value="CELL SHAPE-DETERMINING PROTEIN MREC"/>
    <property type="match status" value="1"/>
</dbReference>
<keyword evidence="3" id="KW-0133">Cell shape</keyword>
<dbReference type="InterPro" id="IPR042177">
    <property type="entry name" value="Cell/Rod_1"/>
</dbReference>
<dbReference type="InterPro" id="IPR042175">
    <property type="entry name" value="Cell/Rod_MreC_2"/>
</dbReference>
<dbReference type="EMBL" id="CP029803">
    <property type="protein sequence ID" value="AWT60232.1"/>
    <property type="molecule type" value="Genomic_DNA"/>
</dbReference>
<organism evidence="6 7">
    <name type="scientific">Candidatus Moanibacter tarae</name>
    <dbReference type="NCBI Taxonomy" id="2200854"/>
    <lineage>
        <taxon>Bacteria</taxon>
        <taxon>Pseudomonadati</taxon>
        <taxon>Verrucomicrobiota</taxon>
        <taxon>Opitutia</taxon>
        <taxon>Puniceicoccales</taxon>
        <taxon>Puniceicoccales incertae sedis</taxon>
        <taxon>Candidatus Moanibacter</taxon>
    </lineage>
</organism>
<dbReference type="AlphaFoldDB" id="A0A2Z4AQP4"/>
<gene>
    <name evidence="6" type="primary">mreC</name>
    <name evidence="6" type="ORF">DF168_01435</name>
</gene>
<dbReference type="GO" id="GO:0005886">
    <property type="term" value="C:plasma membrane"/>
    <property type="evidence" value="ECO:0007669"/>
    <property type="project" value="TreeGrafter"/>
</dbReference>
<evidence type="ECO:0000313" key="7">
    <source>
        <dbReference type="Proteomes" id="UP000247465"/>
    </source>
</evidence>
<dbReference type="GO" id="GO:0008360">
    <property type="term" value="P:regulation of cell shape"/>
    <property type="evidence" value="ECO:0007669"/>
    <property type="project" value="UniProtKB-KW"/>
</dbReference>
<name>A0A2Z4AQP4_9BACT</name>
<dbReference type="InterPro" id="IPR007221">
    <property type="entry name" value="MreC"/>
</dbReference>
<evidence type="ECO:0000256" key="3">
    <source>
        <dbReference type="ARBA" id="ARBA00022960"/>
    </source>
</evidence>
<protein>
    <recommendedName>
        <fullName evidence="2">Cell shape-determining protein MreC</fullName>
    </recommendedName>
    <alternativeName>
        <fullName evidence="4">Cell shape protein MreC</fullName>
    </alternativeName>
</protein>
<dbReference type="PANTHER" id="PTHR34138:SF1">
    <property type="entry name" value="CELL SHAPE-DETERMINING PROTEIN MREC"/>
    <property type="match status" value="1"/>
</dbReference>
<sequence>MRAILIFLRSWKPAKPLVLLFSILIIWGFMPVAAKSFLRISFFEFQAPVWTGISFLEGLQGFWSKRNHTKLELYEAGKNLARLNASYELRLQEVEALRAENSRLETLLGLPSHTEYRYELARVIHRDLSGWWQQIIIRKGSMHNIPKGAGVVYSGGIVGRVKEVFAYTSVVELVSSRSFRIAAYFEGDNRPVTYQGGINLPFLPPGGEILNIQPDVLMPSSGGKRLVSTNLGGIFPEGLTIGWSNKLSPNTDGLLLRGKVSLNKRLLSLQEVAVLIPLEPALQL</sequence>
<comment type="similarity">
    <text evidence="1">Belongs to the MreC family.</text>
</comment>
<accession>A0A2Z4AQP4</accession>
<evidence type="ECO:0000256" key="4">
    <source>
        <dbReference type="ARBA" id="ARBA00032089"/>
    </source>
</evidence>
<evidence type="ECO:0000256" key="1">
    <source>
        <dbReference type="ARBA" id="ARBA00009369"/>
    </source>
</evidence>
<feature type="domain" description="Rod shape-determining protein MreC beta-barrel core" evidence="5">
    <location>
        <begin position="123"/>
        <end position="275"/>
    </location>
</feature>
<dbReference type="Pfam" id="PF04085">
    <property type="entry name" value="MreC"/>
    <property type="match status" value="1"/>
</dbReference>
<evidence type="ECO:0000313" key="6">
    <source>
        <dbReference type="EMBL" id="AWT60232.1"/>
    </source>
</evidence>
<dbReference type="Gene3D" id="2.40.10.350">
    <property type="entry name" value="Rod shape-determining protein MreC, domain 2"/>
    <property type="match status" value="1"/>
</dbReference>
<dbReference type="Gene3D" id="2.40.10.340">
    <property type="entry name" value="Rod shape-determining protein MreC, domain 1"/>
    <property type="match status" value="1"/>
</dbReference>
<evidence type="ECO:0000259" key="5">
    <source>
        <dbReference type="Pfam" id="PF04085"/>
    </source>
</evidence>
<dbReference type="KEGG" id="mtar:DF168_01435"/>